<keyword evidence="7" id="KW-0539">Nucleus</keyword>
<dbReference type="GO" id="GO:0030942">
    <property type="term" value="F:endoplasmic reticulum signal peptide binding"/>
    <property type="evidence" value="ECO:0007669"/>
    <property type="project" value="InterPro"/>
</dbReference>
<keyword evidence="5" id="KW-0694">RNA-binding</keyword>
<dbReference type="InParanoid" id="A0A2P6MXF2"/>
<dbReference type="GO" id="GO:0005047">
    <property type="term" value="F:signal recognition particle binding"/>
    <property type="evidence" value="ECO:0007669"/>
    <property type="project" value="InterPro"/>
</dbReference>
<dbReference type="PANTHER" id="PTHR12860">
    <property type="entry name" value="SIGNAL RECOGNITION PARTICLE 68 KDA PROTEIN"/>
    <property type="match status" value="1"/>
</dbReference>
<organism evidence="10 11">
    <name type="scientific">Planoprotostelium fungivorum</name>
    <dbReference type="NCBI Taxonomy" id="1890364"/>
    <lineage>
        <taxon>Eukaryota</taxon>
        <taxon>Amoebozoa</taxon>
        <taxon>Evosea</taxon>
        <taxon>Variosea</taxon>
        <taxon>Cavosteliida</taxon>
        <taxon>Cavosteliaceae</taxon>
        <taxon>Planoprotostelium</taxon>
    </lineage>
</organism>
<sequence>MSEPVSDTPVTETTEPVELKTLTLEGDYCIQFVEIDPDQFSGKPGPLKINMDSVTVITNDTDSSVLEELIDSKALKIQNKGKKYVKEEVPDPQTVNDNRHLLLYLMRAETAWAYAMEMKGSDDPRVLIHMKKRLAKS</sequence>
<evidence type="ECO:0000256" key="5">
    <source>
        <dbReference type="ARBA" id="ARBA00022884"/>
    </source>
</evidence>
<proteinExistence type="inferred from homology"/>
<dbReference type="Pfam" id="PF16969">
    <property type="entry name" value="SRP68"/>
    <property type="match status" value="1"/>
</dbReference>
<reference evidence="10 11" key="1">
    <citation type="journal article" date="2018" name="Genome Biol. Evol.">
        <title>Multiple Roots of Fruiting Body Formation in Amoebozoa.</title>
        <authorList>
            <person name="Hillmann F."/>
            <person name="Forbes G."/>
            <person name="Novohradska S."/>
            <person name="Ferling I."/>
            <person name="Riege K."/>
            <person name="Groth M."/>
            <person name="Westermann M."/>
            <person name="Marz M."/>
            <person name="Spaller T."/>
            <person name="Winckler T."/>
            <person name="Schaap P."/>
            <person name="Glockner G."/>
        </authorList>
    </citation>
    <scope>NUCLEOTIDE SEQUENCE [LARGE SCALE GENOMIC DNA]</scope>
    <source>
        <strain evidence="10 11">Jena</strain>
    </source>
</reference>
<dbReference type="GO" id="GO:0005786">
    <property type="term" value="C:signal recognition particle, endoplasmic reticulum targeting"/>
    <property type="evidence" value="ECO:0007669"/>
    <property type="project" value="UniProtKB-KW"/>
</dbReference>
<keyword evidence="4" id="KW-0963">Cytoplasm</keyword>
<evidence type="ECO:0000256" key="6">
    <source>
        <dbReference type="ARBA" id="ARBA00023135"/>
    </source>
</evidence>
<keyword evidence="6" id="KW-0733">Signal recognition particle</keyword>
<comment type="caution">
    <text evidence="10">The sequence shown here is derived from an EMBL/GenBank/DDBJ whole genome shotgun (WGS) entry which is preliminary data.</text>
</comment>
<comment type="similarity">
    <text evidence="3">Belongs to the SRP68 family.</text>
</comment>
<evidence type="ECO:0000256" key="2">
    <source>
        <dbReference type="ARBA" id="ARBA00004604"/>
    </source>
</evidence>
<protein>
    <recommendedName>
        <fullName evidence="9">Signal recognition particle subunit SRP68</fullName>
    </recommendedName>
</protein>
<evidence type="ECO:0000256" key="8">
    <source>
        <dbReference type="ARBA" id="ARBA00023274"/>
    </source>
</evidence>
<comment type="subcellular location">
    <subcellularLocation>
        <location evidence="1">Cytoplasm</location>
    </subcellularLocation>
    <subcellularLocation>
        <location evidence="2">Nucleus</location>
        <location evidence="2">Nucleolus</location>
    </subcellularLocation>
</comment>
<dbReference type="InterPro" id="IPR026258">
    <property type="entry name" value="SRP68"/>
</dbReference>
<evidence type="ECO:0000256" key="3">
    <source>
        <dbReference type="ARBA" id="ARBA00009352"/>
    </source>
</evidence>
<name>A0A2P6MXF2_9EUKA</name>
<keyword evidence="11" id="KW-1185">Reference proteome</keyword>
<dbReference type="Proteomes" id="UP000241769">
    <property type="component" value="Unassembled WGS sequence"/>
</dbReference>
<dbReference type="EMBL" id="MDYQ01000333">
    <property type="protein sequence ID" value="PRP76363.1"/>
    <property type="molecule type" value="Genomic_DNA"/>
</dbReference>
<dbReference type="GO" id="GO:0005730">
    <property type="term" value="C:nucleolus"/>
    <property type="evidence" value="ECO:0007669"/>
    <property type="project" value="UniProtKB-SubCell"/>
</dbReference>
<evidence type="ECO:0000256" key="7">
    <source>
        <dbReference type="ARBA" id="ARBA00023242"/>
    </source>
</evidence>
<dbReference type="GO" id="GO:0006614">
    <property type="term" value="P:SRP-dependent cotranslational protein targeting to membrane"/>
    <property type="evidence" value="ECO:0007669"/>
    <property type="project" value="InterPro"/>
</dbReference>
<dbReference type="Gene3D" id="1.10.3450.40">
    <property type="entry name" value="Signal recognition particle, SRP68 subunit, RNA-binding domain"/>
    <property type="match status" value="1"/>
</dbReference>
<evidence type="ECO:0000256" key="1">
    <source>
        <dbReference type="ARBA" id="ARBA00004496"/>
    </source>
</evidence>
<evidence type="ECO:0000313" key="10">
    <source>
        <dbReference type="EMBL" id="PRP76363.1"/>
    </source>
</evidence>
<evidence type="ECO:0000313" key="11">
    <source>
        <dbReference type="Proteomes" id="UP000241769"/>
    </source>
</evidence>
<dbReference type="InterPro" id="IPR038253">
    <property type="entry name" value="SRP68_N_sf"/>
</dbReference>
<dbReference type="AlphaFoldDB" id="A0A2P6MXF2"/>
<dbReference type="OrthoDB" id="10255118at2759"/>
<dbReference type="PANTHER" id="PTHR12860:SF0">
    <property type="entry name" value="SIGNAL RECOGNITION PARTICLE SUBUNIT SRP68"/>
    <property type="match status" value="1"/>
</dbReference>
<gene>
    <name evidence="10" type="ORF">PROFUN_15302</name>
</gene>
<dbReference type="GO" id="GO:0008312">
    <property type="term" value="F:7S RNA binding"/>
    <property type="evidence" value="ECO:0007669"/>
    <property type="project" value="InterPro"/>
</dbReference>
<keyword evidence="8" id="KW-0687">Ribonucleoprotein</keyword>
<evidence type="ECO:0000256" key="4">
    <source>
        <dbReference type="ARBA" id="ARBA00022490"/>
    </source>
</evidence>
<feature type="non-terminal residue" evidence="10">
    <location>
        <position position="137"/>
    </location>
</feature>
<evidence type="ECO:0000256" key="9">
    <source>
        <dbReference type="ARBA" id="ARBA00029498"/>
    </source>
</evidence>
<accession>A0A2P6MXF2</accession>